<evidence type="ECO:0000313" key="3">
    <source>
        <dbReference type="Proteomes" id="UP000831426"/>
    </source>
</evidence>
<proteinExistence type="predicted"/>
<dbReference type="GO" id="GO:0019013">
    <property type="term" value="C:viral nucleocapsid"/>
    <property type="evidence" value="ECO:0007669"/>
    <property type="project" value="UniProtKB-KW"/>
</dbReference>
<keyword evidence="3" id="KW-1185">Reference proteome</keyword>
<dbReference type="Gene3D" id="1.10.3050.10">
    <property type="entry name" value="borna disease virus nucleoprotein, domain 2"/>
    <property type="match status" value="1"/>
</dbReference>
<gene>
    <name evidence="2" type="primary">N</name>
</gene>
<dbReference type="RefSeq" id="YP_010800847.1">
    <property type="nucleotide sequence ID" value="NC_076906.1"/>
</dbReference>
<dbReference type="GeneID" id="80539499"/>
<accession>A0AAE7U736</accession>
<evidence type="ECO:0000256" key="1">
    <source>
        <dbReference type="SAM" id="MobiDB-lite"/>
    </source>
</evidence>
<keyword evidence="2" id="KW-0543">Viral nucleoprotein</keyword>
<keyword evidence="2" id="KW-0946">Virion</keyword>
<protein>
    <submittedName>
        <fullName evidence="2">Nucleocapsid</fullName>
    </submittedName>
</protein>
<organism evidence="2 3">
    <name type="scientific">Solenopsis invicta virus 15</name>
    <dbReference type="NCBI Taxonomy" id="2810811"/>
    <lineage>
        <taxon>Viruses</taxon>
        <taxon>Riboviria</taxon>
        <taxon>Orthornavirae</taxon>
        <taxon>Negarnaviricota</taxon>
        <taxon>Haploviricotina</taxon>
        <taxon>Monjiviricetes</taxon>
        <taxon>Mononegavirales</taxon>
        <taxon>Nyamiviridae</taxon>
        <taxon>Formivirus</taxon>
        <taxon>Formivirus solenopsi</taxon>
    </lineage>
</organism>
<dbReference type="KEGG" id="vg:80539499"/>
<dbReference type="InterPro" id="IPR009441">
    <property type="entry name" value="P40_nucleoprot_BD-vir"/>
</dbReference>
<feature type="region of interest" description="Disordered" evidence="1">
    <location>
        <begin position="331"/>
        <end position="351"/>
    </location>
</feature>
<dbReference type="Pfam" id="PF06407">
    <property type="entry name" value="BDV_P40"/>
    <property type="match status" value="1"/>
</dbReference>
<evidence type="ECO:0000313" key="2">
    <source>
        <dbReference type="EMBL" id="QRK69400.1"/>
    </source>
</evidence>
<dbReference type="InterPro" id="IPR015970">
    <property type="entry name" value="P40_nucleoprot_sub2_BD-vir"/>
</dbReference>
<sequence>MAALPSGTLLIPLERQPIVPDTREGGKCIHPTFAILMPIAEILPQDSVITALSWLFKYRLSTIPLHNLALTAEQTAQVEAFGASNISGHILAFIAMGGMMTLAKEVRIQAPSNVEYLRLRWKALCATLGTTNIIEQGQMTSAQYAGIMQVLTSWQEWIKPQGDLRRDILDLIFQSVPGEPFVQGILDQVKMVLKEFGLKSVLLMEEFIALKSKAILLPAIARQAVALKKALIALREKHKEKFPYMRIYPLEGAERLNHRDYPDLYYAAVKLATRNRALGQEGRFQMSDLPTTIPKTEIEEEVVKKIRVLTTISAETEENLTFLGITLAQRRQRDEDEDEDVEMPPVQRRRI</sequence>
<dbReference type="EMBL" id="MT860232">
    <property type="protein sequence ID" value="QRK69400.1"/>
    <property type="molecule type" value="Viral_cRNA"/>
</dbReference>
<name>A0AAE7U736_9MONO</name>
<dbReference type="Proteomes" id="UP000831426">
    <property type="component" value="Segment"/>
</dbReference>
<reference evidence="2" key="1">
    <citation type="journal article" date="2021" name="Virol. J.">
        <title>Ever-increasing viral diversity associated with the red imported fire ant Solenopsis invicta (Formicidae: Hymenoptera).</title>
        <authorList>
            <person name="Xavier C.A.D."/>
            <person name="Allen M.L."/>
            <person name="Whitfield A.E."/>
        </authorList>
    </citation>
    <scope>NUCLEOTIDE SEQUENCE</scope>
    <source>
        <strain evidence="2">Z:Mississipi</strain>
    </source>
</reference>